<comment type="caution">
    <text evidence="2">The sequence shown here is derived from an EMBL/GenBank/DDBJ whole genome shotgun (WGS) entry which is preliminary data.</text>
</comment>
<accession>A0A556MHK2</accession>
<keyword evidence="3" id="KW-1185">Reference proteome</keyword>
<evidence type="ECO:0000313" key="2">
    <source>
        <dbReference type="EMBL" id="TSJ39322.1"/>
    </source>
</evidence>
<gene>
    <name evidence="2" type="ORF">FO440_16355</name>
</gene>
<keyword evidence="1" id="KW-0472">Membrane</keyword>
<evidence type="ECO:0000256" key="1">
    <source>
        <dbReference type="SAM" id="Phobius"/>
    </source>
</evidence>
<keyword evidence="1" id="KW-0812">Transmembrane</keyword>
<dbReference type="EMBL" id="VLPK01000003">
    <property type="protein sequence ID" value="TSJ39322.1"/>
    <property type="molecule type" value="Genomic_DNA"/>
</dbReference>
<proteinExistence type="predicted"/>
<keyword evidence="1" id="KW-1133">Transmembrane helix</keyword>
<name>A0A556MHK2_9SPHI</name>
<feature type="transmembrane region" description="Helical" evidence="1">
    <location>
        <begin position="28"/>
        <end position="45"/>
    </location>
</feature>
<dbReference type="RefSeq" id="WP_144249359.1">
    <property type="nucleotide sequence ID" value="NZ_VLPK01000003.1"/>
</dbReference>
<dbReference type="Proteomes" id="UP000318733">
    <property type="component" value="Unassembled WGS sequence"/>
</dbReference>
<sequence>MKTKLLPEPMKSSDNYVNNEQRLRKIKINVLLVIAVVIVCMVTHLNDKNNGTGFTESNKSHYFDTPKHLKVLNLHVVRAA</sequence>
<dbReference type="AlphaFoldDB" id="A0A556MHK2"/>
<reference evidence="2 3" key="1">
    <citation type="submission" date="2019-07" db="EMBL/GenBank/DDBJ databases">
        <authorList>
            <person name="Huq M.A."/>
        </authorList>
    </citation>
    <scope>NUCLEOTIDE SEQUENCE [LARGE SCALE GENOMIC DNA]</scope>
    <source>
        <strain evidence="2 3">MAH-19</strain>
    </source>
</reference>
<organism evidence="2 3">
    <name type="scientific">Mucilaginibacter corticis</name>
    <dbReference type="NCBI Taxonomy" id="2597670"/>
    <lineage>
        <taxon>Bacteria</taxon>
        <taxon>Pseudomonadati</taxon>
        <taxon>Bacteroidota</taxon>
        <taxon>Sphingobacteriia</taxon>
        <taxon>Sphingobacteriales</taxon>
        <taxon>Sphingobacteriaceae</taxon>
        <taxon>Mucilaginibacter</taxon>
    </lineage>
</organism>
<evidence type="ECO:0000313" key="3">
    <source>
        <dbReference type="Proteomes" id="UP000318733"/>
    </source>
</evidence>
<protein>
    <submittedName>
        <fullName evidence="2">Uncharacterized protein</fullName>
    </submittedName>
</protein>